<dbReference type="Proteomes" id="UP000016935">
    <property type="component" value="Unassembled WGS sequence"/>
</dbReference>
<dbReference type="STRING" id="671987.R0JJ07"/>
<dbReference type="OrthoDB" id="5362656at2759"/>
<dbReference type="RefSeq" id="XP_008030599.1">
    <property type="nucleotide sequence ID" value="XM_008032408.1"/>
</dbReference>
<reference evidence="3 4" key="2">
    <citation type="journal article" date="2013" name="PLoS Genet.">
        <title>Comparative genome structure, secondary metabolite, and effector coding capacity across Cochliobolus pathogens.</title>
        <authorList>
            <person name="Condon B.J."/>
            <person name="Leng Y."/>
            <person name="Wu D."/>
            <person name="Bushley K.E."/>
            <person name="Ohm R.A."/>
            <person name="Otillar R."/>
            <person name="Martin J."/>
            <person name="Schackwitz W."/>
            <person name="Grimwood J."/>
            <person name="MohdZainudin N."/>
            <person name="Xue C."/>
            <person name="Wang R."/>
            <person name="Manning V.A."/>
            <person name="Dhillon B."/>
            <person name="Tu Z.J."/>
            <person name="Steffenson B.J."/>
            <person name="Salamov A."/>
            <person name="Sun H."/>
            <person name="Lowry S."/>
            <person name="LaButti K."/>
            <person name="Han J."/>
            <person name="Copeland A."/>
            <person name="Lindquist E."/>
            <person name="Barry K."/>
            <person name="Schmutz J."/>
            <person name="Baker S.E."/>
            <person name="Ciuffetti L.M."/>
            <person name="Grigoriev I.V."/>
            <person name="Zhong S."/>
            <person name="Turgeon B.G."/>
        </authorList>
    </citation>
    <scope>NUCLEOTIDE SEQUENCE [LARGE SCALE GENOMIC DNA]</scope>
    <source>
        <strain evidence="4">28A</strain>
    </source>
</reference>
<keyword evidence="4" id="KW-1185">Reference proteome</keyword>
<protein>
    <submittedName>
        <fullName evidence="3">Uncharacterized protein</fullName>
    </submittedName>
</protein>
<dbReference type="GeneID" id="19402700"/>
<proteinExistence type="predicted"/>
<feature type="signal peptide" evidence="2">
    <location>
        <begin position="1"/>
        <end position="16"/>
    </location>
</feature>
<feature type="compositionally biased region" description="Polar residues" evidence="1">
    <location>
        <begin position="301"/>
        <end position="315"/>
    </location>
</feature>
<dbReference type="AlphaFoldDB" id="R0JJ07"/>
<gene>
    <name evidence="3" type="ORF">SETTUDRAFT_23717</name>
</gene>
<reference evidence="3 4" key="1">
    <citation type="journal article" date="2012" name="PLoS Pathog.">
        <title>Diverse lifestyles and strategies of plant pathogenesis encoded in the genomes of eighteen Dothideomycetes fungi.</title>
        <authorList>
            <person name="Ohm R.A."/>
            <person name="Feau N."/>
            <person name="Henrissat B."/>
            <person name="Schoch C.L."/>
            <person name="Horwitz B.A."/>
            <person name="Barry K.W."/>
            <person name="Condon B.J."/>
            <person name="Copeland A.C."/>
            <person name="Dhillon B."/>
            <person name="Glaser F."/>
            <person name="Hesse C.N."/>
            <person name="Kosti I."/>
            <person name="LaButti K."/>
            <person name="Lindquist E.A."/>
            <person name="Lucas S."/>
            <person name="Salamov A.A."/>
            <person name="Bradshaw R.E."/>
            <person name="Ciuffetti L."/>
            <person name="Hamelin R.C."/>
            <person name="Kema G.H.J."/>
            <person name="Lawrence C."/>
            <person name="Scott J.A."/>
            <person name="Spatafora J.W."/>
            <person name="Turgeon B.G."/>
            <person name="de Wit P.J.G.M."/>
            <person name="Zhong S."/>
            <person name="Goodwin S.B."/>
            <person name="Grigoriev I.V."/>
        </authorList>
    </citation>
    <scope>NUCLEOTIDE SEQUENCE [LARGE SCALE GENOMIC DNA]</scope>
    <source>
        <strain evidence="4">28A</strain>
    </source>
</reference>
<accession>R0JJ07</accession>
<evidence type="ECO:0000313" key="3">
    <source>
        <dbReference type="EMBL" id="EOA81328.1"/>
    </source>
</evidence>
<feature type="chain" id="PRO_5004353552" evidence="2">
    <location>
        <begin position="17"/>
        <end position="508"/>
    </location>
</feature>
<feature type="compositionally biased region" description="Basic and acidic residues" evidence="1">
    <location>
        <begin position="203"/>
        <end position="217"/>
    </location>
</feature>
<feature type="compositionally biased region" description="Polar residues" evidence="1">
    <location>
        <begin position="231"/>
        <end position="247"/>
    </location>
</feature>
<feature type="region of interest" description="Disordered" evidence="1">
    <location>
        <begin position="49"/>
        <end position="146"/>
    </location>
</feature>
<keyword evidence="2" id="KW-0732">Signal</keyword>
<dbReference type="HOGENOM" id="CLU_536565_0_0_1"/>
<organism evidence="3 4">
    <name type="scientific">Exserohilum turcicum (strain 28A)</name>
    <name type="common">Northern leaf blight fungus</name>
    <name type="synonym">Setosphaeria turcica</name>
    <dbReference type="NCBI Taxonomy" id="671987"/>
    <lineage>
        <taxon>Eukaryota</taxon>
        <taxon>Fungi</taxon>
        <taxon>Dikarya</taxon>
        <taxon>Ascomycota</taxon>
        <taxon>Pezizomycotina</taxon>
        <taxon>Dothideomycetes</taxon>
        <taxon>Pleosporomycetidae</taxon>
        <taxon>Pleosporales</taxon>
        <taxon>Pleosporineae</taxon>
        <taxon>Pleosporaceae</taxon>
        <taxon>Exserohilum</taxon>
    </lineage>
</organism>
<feature type="region of interest" description="Disordered" evidence="1">
    <location>
        <begin position="160"/>
        <end position="247"/>
    </location>
</feature>
<evidence type="ECO:0000256" key="2">
    <source>
        <dbReference type="SAM" id="SignalP"/>
    </source>
</evidence>
<feature type="region of interest" description="Disordered" evidence="1">
    <location>
        <begin position="419"/>
        <end position="472"/>
    </location>
</feature>
<feature type="compositionally biased region" description="Basic residues" evidence="1">
    <location>
        <begin position="107"/>
        <end position="124"/>
    </location>
</feature>
<evidence type="ECO:0000313" key="4">
    <source>
        <dbReference type="Proteomes" id="UP000016935"/>
    </source>
</evidence>
<evidence type="ECO:0000256" key="1">
    <source>
        <dbReference type="SAM" id="MobiDB-lite"/>
    </source>
</evidence>
<feature type="region of interest" description="Disordered" evidence="1">
    <location>
        <begin position="277"/>
        <end position="320"/>
    </location>
</feature>
<feature type="compositionally biased region" description="Polar residues" evidence="1">
    <location>
        <begin position="419"/>
        <end position="428"/>
    </location>
</feature>
<sequence>MLFNILGLLVHEITLDAPVMNVEWVGDMTESSSPDFLAIQDTPVHRLSVGRGNNIGTAKSDLLRNGADERNRVPIRPFRDIPSQDSRKKNPSVHIHRSSGASSRSALRVHKARGKPRQPLRRPRVVAETFQSPPPSPNSPSGSSDSRLVVADHVIQEHVKWPQAPRMQGAPHTRQSYPPPTSSSSPEGPELSRQEWFTPRSARRAEHKASLKGKESSTRNYGVSLPESAPYYSTTAEPERSSNYGGSETFLSISDSWPIKNTQGIYGNIQDSNIVPKESAKNARRISAAKGEAPFERRNGRTTWPSKSMEHNSPQGYVDTAASRRSSLDELYFRRPSQPNKSYSENTADHDVNQESSLATYHDIHRYQSTIAELERADSPSSIYSRSISGVRRVLDRESQLDGDGDEFFSMHSQNQASLYAPDSQSPTGPSPPYTRSSRVHSYRRETEGATMQARGRYGKRAATANQADNSASEIARLKEDQTALRHDMAALRREFQALKAVLLKSKV</sequence>
<dbReference type="EMBL" id="KB908866">
    <property type="protein sequence ID" value="EOA81328.1"/>
    <property type="molecule type" value="Genomic_DNA"/>
</dbReference>
<name>R0JJ07_EXST2</name>